<name>A0A517XSH3_9BACT</name>
<dbReference type="OrthoDB" id="255809at2"/>
<dbReference type="Gene3D" id="3.40.50.410">
    <property type="entry name" value="von Willebrand factor, type A domain"/>
    <property type="match status" value="1"/>
</dbReference>
<evidence type="ECO:0000313" key="2">
    <source>
        <dbReference type="Proteomes" id="UP000319576"/>
    </source>
</evidence>
<sequence length="504" mass="54943">MTTTVQNEQDLRLAMLNSLLTCPHRNLGLVHPLHADLAATDPRFYVRLAAWYADHGDVRDHHEMFVVTLVLSGFPGHRGVGLALLRQLPAYQLGRVVDFIHGWKEEVTVEVVAPKKERVRMTADGGLGRNVPRSVRTEVTRYLREREADDRWFDSTALTARKALKRLYALLHVKPGPRAQAVLFDDRPPEGSKLAGLKALAGADSPDLAARLIAQHDVPFRVAVGLVKAMTPPVLKALVGRMTPQEVINNLDMLSRRGAFDEPAVKALVEARLEQAKTVGRVSAFKAEKARDAAGVSADVKARLDAVADARVKARGRITRPTALLIDKSGSMSQAIEVGKRLGALLAAVADRELYAYAFDTIAYPVEAAGPDLAAWETALAGITAGGGTSVGAAVEVLRRKRQYVEQLVVVTDEGENTAPLFVPELLKYRDELKVEPAVCFVKVTGATAELEAACRKAGVAADAYQFDGDYYALPNLVPLLARPSKRELLQEILEYPLPERRAG</sequence>
<evidence type="ECO:0000313" key="1">
    <source>
        <dbReference type="EMBL" id="QDU20464.1"/>
    </source>
</evidence>
<dbReference type="RefSeq" id="WP_145238047.1">
    <property type="nucleotide sequence ID" value="NZ_CP036273.1"/>
</dbReference>
<dbReference type="InterPro" id="IPR036465">
    <property type="entry name" value="vWFA_dom_sf"/>
</dbReference>
<organism evidence="1 2">
    <name type="scientific">Urbifossiella limnaea</name>
    <dbReference type="NCBI Taxonomy" id="2528023"/>
    <lineage>
        <taxon>Bacteria</taxon>
        <taxon>Pseudomonadati</taxon>
        <taxon>Planctomycetota</taxon>
        <taxon>Planctomycetia</taxon>
        <taxon>Gemmatales</taxon>
        <taxon>Gemmataceae</taxon>
        <taxon>Urbifossiella</taxon>
    </lineage>
</organism>
<dbReference type="Proteomes" id="UP000319576">
    <property type="component" value="Chromosome"/>
</dbReference>
<dbReference type="SUPFAM" id="SSF140864">
    <property type="entry name" value="TROVE domain-like"/>
    <property type="match status" value="1"/>
</dbReference>
<protein>
    <recommendedName>
        <fullName evidence="3">VWA domain-containing protein</fullName>
    </recommendedName>
</protein>
<accession>A0A517XSH3</accession>
<keyword evidence="2" id="KW-1185">Reference proteome</keyword>
<proteinExistence type="predicted"/>
<dbReference type="AlphaFoldDB" id="A0A517XSH3"/>
<dbReference type="InterPro" id="IPR037214">
    <property type="entry name" value="TROVE_dom_sf"/>
</dbReference>
<dbReference type="SUPFAM" id="SSF53300">
    <property type="entry name" value="vWA-like"/>
    <property type="match status" value="1"/>
</dbReference>
<dbReference type="KEGG" id="uli:ETAA1_24160"/>
<evidence type="ECO:0008006" key="3">
    <source>
        <dbReference type="Google" id="ProtNLM"/>
    </source>
</evidence>
<dbReference type="EMBL" id="CP036273">
    <property type="protein sequence ID" value="QDU20464.1"/>
    <property type="molecule type" value="Genomic_DNA"/>
</dbReference>
<reference evidence="1 2" key="1">
    <citation type="submission" date="2019-02" db="EMBL/GenBank/DDBJ databases">
        <title>Deep-cultivation of Planctomycetes and their phenomic and genomic characterization uncovers novel biology.</title>
        <authorList>
            <person name="Wiegand S."/>
            <person name="Jogler M."/>
            <person name="Boedeker C."/>
            <person name="Pinto D."/>
            <person name="Vollmers J."/>
            <person name="Rivas-Marin E."/>
            <person name="Kohn T."/>
            <person name="Peeters S.H."/>
            <person name="Heuer A."/>
            <person name="Rast P."/>
            <person name="Oberbeckmann S."/>
            <person name="Bunk B."/>
            <person name="Jeske O."/>
            <person name="Meyerdierks A."/>
            <person name="Storesund J.E."/>
            <person name="Kallscheuer N."/>
            <person name="Luecker S."/>
            <person name="Lage O.M."/>
            <person name="Pohl T."/>
            <person name="Merkel B.J."/>
            <person name="Hornburger P."/>
            <person name="Mueller R.-W."/>
            <person name="Bruemmer F."/>
            <person name="Labrenz M."/>
            <person name="Spormann A.M."/>
            <person name="Op den Camp H."/>
            <person name="Overmann J."/>
            <person name="Amann R."/>
            <person name="Jetten M.S.M."/>
            <person name="Mascher T."/>
            <person name="Medema M.H."/>
            <person name="Devos D.P."/>
            <person name="Kaster A.-K."/>
            <person name="Ovreas L."/>
            <person name="Rohde M."/>
            <person name="Galperin M.Y."/>
            <person name="Jogler C."/>
        </authorList>
    </citation>
    <scope>NUCLEOTIDE SEQUENCE [LARGE SCALE GENOMIC DNA]</scope>
    <source>
        <strain evidence="1 2">ETA_A1</strain>
    </source>
</reference>
<gene>
    <name evidence="1" type="ORF">ETAA1_24160</name>
</gene>